<feature type="region of interest" description="Disordered" evidence="1">
    <location>
        <begin position="48"/>
        <end position="79"/>
    </location>
</feature>
<dbReference type="GO" id="GO:0008483">
    <property type="term" value="F:transaminase activity"/>
    <property type="evidence" value="ECO:0007669"/>
    <property type="project" value="UniProtKB-KW"/>
</dbReference>
<name>A0A0K9PPB6_ZOSMR</name>
<dbReference type="Proteomes" id="UP000036987">
    <property type="component" value="Unassembled WGS sequence"/>
</dbReference>
<dbReference type="PANTHER" id="PTHR34724:SF2">
    <property type="entry name" value="OS12G0596101 PROTEIN"/>
    <property type="match status" value="1"/>
</dbReference>
<dbReference type="AlphaFoldDB" id="A0A0K9PPB6"/>
<keyword evidence="2" id="KW-0032">Aminotransferase</keyword>
<dbReference type="PANTHER" id="PTHR34724">
    <property type="entry name" value="OS12G0596101 PROTEIN"/>
    <property type="match status" value="1"/>
</dbReference>
<dbReference type="EMBL" id="LFYR01000729">
    <property type="protein sequence ID" value="KMZ70062.1"/>
    <property type="molecule type" value="Genomic_DNA"/>
</dbReference>
<protein>
    <submittedName>
        <fullName evidence="2">Putative Branched-chain amino acid aminotransferase</fullName>
    </submittedName>
</protein>
<dbReference type="OrthoDB" id="88410at2759"/>
<gene>
    <name evidence="2" type="ORF">ZOSMA_1G00330</name>
</gene>
<reference evidence="3" key="1">
    <citation type="journal article" date="2016" name="Nature">
        <title>The genome of the seagrass Zostera marina reveals angiosperm adaptation to the sea.</title>
        <authorList>
            <person name="Olsen J.L."/>
            <person name="Rouze P."/>
            <person name="Verhelst B."/>
            <person name="Lin Y.-C."/>
            <person name="Bayer T."/>
            <person name="Collen J."/>
            <person name="Dattolo E."/>
            <person name="De Paoli E."/>
            <person name="Dittami S."/>
            <person name="Maumus F."/>
            <person name="Michel G."/>
            <person name="Kersting A."/>
            <person name="Lauritano C."/>
            <person name="Lohaus R."/>
            <person name="Toepel M."/>
            <person name="Tonon T."/>
            <person name="Vanneste K."/>
            <person name="Amirebrahimi M."/>
            <person name="Brakel J."/>
            <person name="Bostroem C."/>
            <person name="Chovatia M."/>
            <person name="Grimwood J."/>
            <person name="Jenkins J.W."/>
            <person name="Jueterbock A."/>
            <person name="Mraz A."/>
            <person name="Stam W.T."/>
            <person name="Tice H."/>
            <person name="Bornberg-Bauer E."/>
            <person name="Green P.J."/>
            <person name="Pearson G.A."/>
            <person name="Procaccini G."/>
            <person name="Duarte C.M."/>
            <person name="Schmutz J."/>
            <person name="Reusch T.B.H."/>
            <person name="Van de Peer Y."/>
        </authorList>
    </citation>
    <scope>NUCLEOTIDE SEQUENCE [LARGE SCALE GENOMIC DNA]</scope>
    <source>
        <strain evidence="3">cv. Finnish</strain>
    </source>
</reference>
<proteinExistence type="predicted"/>
<accession>A0A0K9PPB6</accession>
<keyword evidence="2" id="KW-0808">Transferase</keyword>
<keyword evidence="3" id="KW-1185">Reference proteome</keyword>
<evidence type="ECO:0000256" key="1">
    <source>
        <dbReference type="SAM" id="MobiDB-lite"/>
    </source>
</evidence>
<dbReference type="STRING" id="29655.A0A0K9PPB6"/>
<evidence type="ECO:0000313" key="3">
    <source>
        <dbReference type="Proteomes" id="UP000036987"/>
    </source>
</evidence>
<sequence length="79" mass="8626">MCYKVTCSKCDKTSWGGCGRHVVSVYKGIESEQHCLCKDWPGVPSTDRFPPLAAKTEGASPFAATTDEVDPMSNLRKTN</sequence>
<comment type="caution">
    <text evidence="2">The sequence shown here is derived from an EMBL/GenBank/DDBJ whole genome shotgun (WGS) entry which is preliminary data.</text>
</comment>
<organism evidence="2 3">
    <name type="scientific">Zostera marina</name>
    <name type="common">Eelgrass</name>
    <dbReference type="NCBI Taxonomy" id="29655"/>
    <lineage>
        <taxon>Eukaryota</taxon>
        <taxon>Viridiplantae</taxon>
        <taxon>Streptophyta</taxon>
        <taxon>Embryophyta</taxon>
        <taxon>Tracheophyta</taxon>
        <taxon>Spermatophyta</taxon>
        <taxon>Magnoliopsida</taxon>
        <taxon>Liliopsida</taxon>
        <taxon>Zosteraceae</taxon>
        <taxon>Zostera</taxon>
    </lineage>
</organism>
<evidence type="ECO:0000313" key="2">
    <source>
        <dbReference type="EMBL" id="KMZ70062.1"/>
    </source>
</evidence>